<feature type="domain" description="Cupin type-2" evidence="1">
    <location>
        <begin position="40"/>
        <end position="97"/>
    </location>
</feature>
<proteinExistence type="predicted"/>
<gene>
    <name evidence="2" type="ORF">B0O44_10755</name>
</gene>
<keyword evidence="2" id="KW-0223">Dioxygenase</keyword>
<dbReference type="RefSeq" id="WP_054280992.1">
    <property type="nucleotide sequence ID" value="NZ_QKLU01000007.1"/>
</dbReference>
<dbReference type="EMBL" id="QKLU01000007">
    <property type="protein sequence ID" value="PYF71440.1"/>
    <property type="molecule type" value="Genomic_DNA"/>
</dbReference>
<dbReference type="CDD" id="cd02230">
    <property type="entry name" value="cupin_HP0902-like"/>
    <property type="match status" value="1"/>
</dbReference>
<keyword evidence="3" id="KW-1185">Reference proteome</keyword>
<dbReference type="InterPro" id="IPR014710">
    <property type="entry name" value="RmlC-like_jellyroll"/>
</dbReference>
<comment type="caution">
    <text evidence="2">The sequence shown here is derived from an EMBL/GenBank/DDBJ whole genome shotgun (WGS) entry which is preliminary data.</text>
</comment>
<dbReference type="Gene3D" id="2.60.120.10">
    <property type="entry name" value="Jelly Rolls"/>
    <property type="match status" value="1"/>
</dbReference>
<accession>A0A318UD98</accession>
<organism evidence="2 3">
    <name type="scientific">Pedobacter nutrimenti</name>
    <dbReference type="NCBI Taxonomy" id="1241337"/>
    <lineage>
        <taxon>Bacteria</taxon>
        <taxon>Pseudomonadati</taxon>
        <taxon>Bacteroidota</taxon>
        <taxon>Sphingobacteriia</taxon>
        <taxon>Sphingobacteriales</taxon>
        <taxon>Sphingobacteriaceae</taxon>
        <taxon>Pedobacter</taxon>
    </lineage>
</organism>
<sequence length="111" mass="12466">MATFEKESIFNLENAIEYTNGGVISKQVTKSKGGTLTLFSFDKEQGLSEHKTPYDAIVQILDGEAEITIAGKLHHLKKGDCIIMPANIPHELKAIERFKMLLTMIKEEQFI</sequence>
<reference evidence="2 3" key="1">
    <citation type="submission" date="2018-06" db="EMBL/GenBank/DDBJ databases">
        <title>Genomic Encyclopedia of Archaeal and Bacterial Type Strains, Phase II (KMG-II): from individual species to whole genera.</title>
        <authorList>
            <person name="Goeker M."/>
        </authorList>
    </citation>
    <scope>NUCLEOTIDE SEQUENCE [LARGE SCALE GENOMIC DNA]</scope>
    <source>
        <strain evidence="2 3">DSM 27372</strain>
    </source>
</reference>
<dbReference type="PANTHER" id="PTHR37694:SF1">
    <property type="entry name" value="SLR8022 PROTEIN"/>
    <property type="match status" value="1"/>
</dbReference>
<evidence type="ECO:0000313" key="2">
    <source>
        <dbReference type="EMBL" id="PYF71440.1"/>
    </source>
</evidence>
<dbReference type="InterPro" id="IPR013096">
    <property type="entry name" value="Cupin_2"/>
</dbReference>
<dbReference type="OrthoDB" id="1423961at2"/>
<dbReference type="GO" id="GO:0051213">
    <property type="term" value="F:dioxygenase activity"/>
    <property type="evidence" value="ECO:0007669"/>
    <property type="project" value="UniProtKB-KW"/>
</dbReference>
<evidence type="ECO:0000259" key="1">
    <source>
        <dbReference type="Pfam" id="PF07883"/>
    </source>
</evidence>
<dbReference type="PANTHER" id="PTHR37694">
    <property type="entry name" value="SLR8022 PROTEIN"/>
    <property type="match status" value="1"/>
</dbReference>
<dbReference type="SUPFAM" id="SSF51182">
    <property type="entry name" value="RmlC-like cupins"/>
    <property type="match status" value="1"/>
</dbReference>
<dbReference type="InterPro" id="IPR011051">
    <property type="entry name" value="RmlC_Cupin_sf"/>
</dbReference>
<protein>
    <submittedName>
        <fullName evidence="2">Quercetin dioxygenase-like cupin family protein</fullName>
    </submittedName>
</protein>
<dbReference type="Proteomes" id="UP000248198">
    <property type="component" value="Unassembled WGS sequence"/>
</dbReference>
<dbReference type="Pfam" id="PF07883">
    <property type="entry name" value="Cupin_2"/>
    <property type="match status" value="1"/>
</dbReference>
<evidence type="ECO:0000313" key="3">
    <source>
        <dbReference type="Proteomes" id="UP000248198"/>
    </source>
</evidence>
<keyword evidence="2" id="KW-0560">Oxidoreductase</keyword>
<name>A0A318UD98_9SPHI</name>
<dbReference type="AlphaFoldDB" id="A0A318UD98"/>